<gene>
    <name evidence="2" type="ORF">KGQ91_02075</name>
</gene>
<evidence type="ECO:0000313" key="2">
    <source>
        <dbReference type="EMBL" id="MBZ9566480.1"/>
    </source>
</evidence>
<sequence>MRPETTGDDRALHNSSAQRLLAGERDADAMRAVPRWPLAELTPPRGER</sequence>
<name>A0ABS7WV40_9GAMM</name>
<organism evidence="2 3">
    <name type="scientific">Modicisalibacter tunisiensis</name>
    <dbReference type="NCBI Taxonomy" id="390637"/>
    <lineage>
        <taxon>Bacteria</taxon>
        <taxon>Pseudomonadati</taxon>
        <taxon>Pseudomonadota</taxon>
        <taxon>Gammaproteobacteria</taxon>
        <taxon>Oceanospirillales</taxon>
        <taxon>Halomonadaceae</taxon>
        <taxon>Modicisalibacter</taxon>
    </lineage>
</organism>
<comment type="caution">
    <text evidence="2">The sequence shown here is derived from an EMBL/GenBank/DDBJ whole genome shotgun (WGS) entry which is preliminary data.</text>
</comment>
<proteinExistence type="predicted"/>
<dbReference type="EMBL" id="JAGXFD010000001">
    <property type="protein sequence ID" value="MBZ9566480.1"/>
    <property type="molecule type" value="Genomic_DNA"/>
</dbReference>
<dbReference type="Proteomes" id="UP001319883">
    <property type="component" value="Unassembled WGS sequence"/>
</dbReference>
<dbReference type="RefSeq" id="WP_163650385.1">
    <property type="nucleotide sequence ID" value="NZ_JAGXFD010000001.1"/>
</dbReference>
<accession>A0ABS7WV40</accession>
<protein>
    <submittedName>
        <fullName evidence="2">Uncharacterized protein</fullName>
    </submittedName>
</protein>
<feature type="compositionally biased region" description="Basic and acidic residues" evidence="1">
    <location>
        <begin position="1"/>
        <end position="12"/>
    </location>
</feature>
<evidence type="ECO:0000256" key="1">
    <source>
        <dbReference type="SAM" id="MobiDB-lite"/>
    </source>
</evidence>
<evidence type="ECO:0000313" key="3">
    <source>
        <dbReference type="Proteomes" id="UP001319883"/>
    </source>
</evidence>
<keyword evidence="3" id="KW-1185">Reference proteome</keyword>
<feature type="region of interest" description="Disordered" evidence="1">
    <location>
        <begin position="1"/>
        <end position="30"/>
    </location>
</feature>
<reference evidence="2 3" key="1">
    <citation type="submission" date="2021-05" db="EMBL/GenBank/DDBJ databases">
        <title>Petroleum and Energy Research Collection (APPE): ex situ preservation of microbial diversity associated with the oil industry and exploitation of its biotechnological potential.</title>
        <authorList>
            <person name="Paixao C.T.M."/>
            <person name="Gomes M.B."/>
            <person name="Oliveira V.M."/>
        </authorList>
    </citation>
    <scope>NUCLEOTIDE SEQUENCE [LARGE SCALE GENOMIC DNA]</scope>
    <source>
        <strain evidence="2 3">LIT2</strain>
    </source>
</reference>